<comment type="PTM">
    <text evidence="3">Phosphorylated by CheA. Phosphorylation of the N-terminal regulatory domain activates the methylesterase activity.</text>
</comment>
<dbReference type="EC" id="3.5.1.44" evidence="3"/>
<dbReference type="InterPro" id="IPR035909">
    <property type="entry name" value="CheB_C"/>
</dbReference>
<dbReference type="InterPro" id="IPR008248">
    <property type="entry name" value="CheB-like"/>
</dbReference>
<protein>
    <recommendedName>
        <fullName evidence="3">Protein-glutamate methylesterase/protein-glutamine glutaminase</fullName>
        <ecNumber evidence="3">3.1.1.61</ecNumber>
        <ecNumber evidence="3">3.5.1.44</ecNumber>
    </recommendedName>
</protein>
<keyword evidence="3 5" id="KW-0597">Phosphoprotein</keyword>
<dbReference type="AlphaFoldDB" id="A0A3M7TYS2"/>
<dbReference type="GO" id="GO:0005737">
    <property type="term" value="C:cytoplasm"/>
    <property type="evidence" value="ECO:0007669"/>
    <property type="project" value="UniProtKB-SubCell"/>
</dbReference>
<evidence type="ECO:0000256" key="3">
    <source>
        <dbReference type="HAMAP-Rule" id="MF_00099"/>
    </source>
</evidence>
<dbReference type="CDD" id="cd17541">
    <property type="entry name" value="REC_CheB-like"/>
    <property type="match status" value="1"/>
</dbReference>
<comment type="similarity">
    <text evidence="3">Belongs to the CheB family.</text>
</comment>
<comment type="function">
    <text evidence="3">Involved in chemotaxis. Part of a chemotaxis signal transduction system that modulates chemotaxis in response to various stimuli. Catalyzes the demethylation of specific methylglutamate residues introduced into the chemoreceptors (methyl-accepting chemotaxis proteins or MCP) by CheR. Also mediates the irreversible deamidation of specific glutamine residues to glutamic acid.</text>
</comment>
<feature type="active site" evidence="3 4">
    <location>
        <position position="172"/>
    </location>
</feature>
<dbReference type="PANTHER" id="PTHR42872:SF3">
    <property type="entry name" value="PROTEIN-GLUTAMATE METHYLESTERASE_PROTEIN-GLUTAMINE GLUTAMINASE 1"/>
    <property type="match status" value="1"/>
</dbReference>
<feature type="domain" description="CheB-type methylesterase" evidence="7">
    <location>
        <begin position="158"/>
        <end position="351"/>
    </location>
</feature>
<evidence type="ECO:0000256" key="2">
    <source>
        <dbReference type="ARBA" id="ARBA00048267"/>
    </source>
</evidence>
<dbReference type="PIRSF" id="PIRSF000876">
    <property type="entry name" value="RR_chemtxs_CheB"/>
    <property type="match status" value="1"/>
</dbReference>
<evidence type="ECO:0000313" key="8">
    <source>
        <dbReference type="EMBL" id="RNA69575.1"/>
    </source>
</evidence>
<evidence type="ECO:0000313" key="9">
    <source>
        <dbReference type="Proteomes" id="UP000278746"/>
    </source>
</evidence>
<dbReference type="PANTHER" id="PTHR42872">
    <property type="entry name" value="PROTEIN-GLUTAMATE METHYLESTERASE/PROTEIN-GLUTAMINE GLUTAMINASE"/>
    <property type="match status" value="1"/>
</dbReference>
<dbReference type="PROSITE" id="PS50110">
    <property type="entry name" value="RESPONSE_REGULATORY"/>
    <property type="match status" value="1"/>
</dbReference>
<gene>
    <name evidence="3" type="primary">cheB</name>
    <name evidence="8" type="ORF">EBO34_06460</name>
</gene>
<feature type="active site" evidence="3 4">
    <location>
        <position position="199"/>
    </location>
</feature>
<comment type="domain">
    <text evidence="3">Contains a C-terminal catalytic domain, and an N-terminal region which modulates catalytic activity.</text>
</comment>
<dbReference type="Gene3D" id="3.40.50.2300">
    <property type="match status" value="1"/>
</dbReference>
<sequence length="351" mass="38370">MSADNKISVLIIDDSAFMRKMIADLLERDKRIRVVEKARNGRDGIEKIKKYKPDVVTLDVEMPVMNGLDALKKIMKETPLPVIMVSSTTKKGADNTLEAMSLGAFDFITKPSGAISLDIHKVQNELIEKVTAASNARPVQVRSHENQRHPVIRKRQPPVTLVRTKIVAIGTSTGGPRALQTVLGNIPRDFPYPILVVQHMPPGFTKSLSERLDGQAQIKVKEAEHGEIIKRGIAYIAPGGYHLKVKKLGSSVVVHLDDESDTVNGHRPSVDVMLTSLATLPKTRVISVILTGMGSDGTEGIKSLKRNSDVYVITESEETAVVYGMPRAVVESGLSDAVTNLDHITNELGQH</sequence>
<dbReference type="EC" id="3.1.1.61" evidence="3"/>
<evidence type="ECO:0000256" key="4">
    <source>
        <dbReference type="PROSITE-ProRule" id="PRU00050"/>
    </source>
</evidence>
<dbReference type="CDD" id="cd16432">
    <property type="entry name" value="CheB_Rec"/>
    <property type="match status" value="1"/>
</dbReference>
<comment type="caution">
    <text evidence="8">The sequence shown here is derived from an EMBL/GenBank/DDBJ whole genome shotgun (WGS) entry which is preliminary data.</text>
</comment>
<dbReference type="HAMAP" id="MF_00099">
    <property type="entry name" value="CheB_chemtxs"/>
    <property type="match status" value="1"/>
</dbReference>
<dbReference type="GO" id="GO:0006935">
    <property type="term" value="P:chemotaxis"/>
    <property type="evidence" value="ECO:0007669"/>
    <property type="project" value="UniProtKB-UniRule"/>
</dbReference>
<dbReference type="Pfam" id="PF00072">
    <property type="entry name" value="Response_reg"/>
    <property type="match status" value="1"/>
</dbReference>
<dbReference type="InterPro" id="IPR001789">
    <property type="entry name" value="Sig_transdc_resp-reg_receiver"/>
</dbReference>
<dbReference type="InterPro" id="IPR000673">
    <property type="entry name" value="Sig_transdc_resp-reg_Me-estase"/>
</dbReference>
<keyword evidence="1 3" id="KW-0378">Hydrolase</keyword>
<keyword evidence="3 4" id="KW-0145">Chemotaxis</keyword>
<dbReference type="SMART" id="SM00448">
    <property type="entry name" value="REC"/>
    <property type="match status" value="1"/>
</dbReference>
<dbReference type="NCBIfam" id="NF001965">
    <property type="entry name" value="PRK00742.1"/>
    <property type="match status" value="1"/>
</dbReference>
<accession>A0A3M7TYS2</accession>
<dbReference type="GO" id="GO:0050568">
    <property type="term" value="F:protein-glutamine glutaminase activity"/>
    <property type="evidence" value="ECO:0007669"/>
    <property type="project" value="UniProtKB-UniRule"/>
</dbReference>
<dbReference type="Gene3D" id="3.40.50.180">
    <property type="entry name" value="Methylesterase CheB, C-terminal domain"/>
    <property type="match status" value="1"/>
</dbReference>
<reference evidence="8 9" key="1">
    <citation type="submission" date="2018-10" db="EMBL/GenBank/DDBJ databases">
        <title>Bacillus Keqinensis sp. nov., a moderately halophilic bacterium isolated from a saline-alkaline lake.</title>
        <authorList>
            <person name="Wang H."/>
        </authorList>
    </citation>
    <scope>NUCLEOTIDE SEQUENCE [LARGE SCALE GENOMIC DNA]</scope>
    <source>
        <strain evidence="8 9">KQ-3</strain>
    </source>
</reference>
<comment type="catalytic activity">
    <reaction evidence="3">
        <text>L-glutaminyl-[protein] + H2O = L-glutamyl-[protein] + NH4(+)</text>
        <dbReference type="Rhea" id="RHEA:16441"/>
        <dbReference type="Rhea" id="RHEA-COMP:10207"/>
        <dbReference type="Rhea" id="RHEA-COMP:10208"/>
        <dbReference type="ChEBI" id="CHEBI:15377"/>
        <dbReference type="ChEBI" id="CHEBI:28938"/>
        <dbReference type="ChEBI" id="CHEBI:29973"/>
        <dbReference type="ChEBI" id="CHEBI:30011"/>
        <dbReference type="EC" id="3.5.1.44"/>
    </reaction>
</comment>
<dbReference type="SUPFAM" id="SSF52172">
    <property type="entry name" value="CheY-like"/>
    <property type="match status" value="1"/>
</dbReference>
<dbReference type="Pfam" id="PF01339">
    <property type="entry name" value="CheB_methylest"/>
    <property type="match status" value="1"/>
</dbReference>
<evidence type="ECO:0000256" key="1">
    <source>
        <dbReference type="ARBA" id="ARBA00022801"/>
    </source>
</evidence>
<keyword evidence="3" id="KW-0963">Cytoplasm</keyword>
<dbReference type="RefSeq" id="WP_122897092.1">
    <property type="nucleotide sequence ID" value="NZ_RHIB01000001.1"/>
</dbReference>
<feature type="active site" evidence="3 4">
    <location>
        <position position="296"/>
    </location>
</feature>
<evidence type="ECO:0000259" key="6">
    <source>
        <dbReference type="PROSITE" id="PS50110"/>
    </source>
</evidence>
<dbReference type="OrthoDB" id="9793421at2"/>
<dbReference type="EMBL" id="RHIB01000001">
    <property type="protein sequence ID" value="RNA69575.1"/>
    <property type="molecule type" value="Genomic_DNA"/>
</dbReference>
<dbReference type="GO" id="GO:0000156">
    <property type="term" value="F:phosphorelay response regulator activity"/>
    <property type="evidence" value="ECO:0007669"/>
    <property type="project" value="InterPro"/>
</dbReference>
<comment type="catalytic activity">
    <reaction evidence="2 3">
        <text>[protein]-L-glutamate 5-O-methyl ester + H2O = L-glutamyl-[protein] + methanol + H(+)</text>
        <dbReference type="Rhea" id="RHEA:23236"/>
        <dbReference type="Rhea" id="RHEA-COMP:10208"/>
        <dbReference type="Rhea" id="RHEA-COMP:10311"/>
        <dbReference type="ChEBI" id="CHEBI:15377"/>
        <dbReference type="ChEBI" id="CHEBI:15378"/>
        <dbReference type="ChEBI" id="CHEBI:17790"/>
        <dbReference type="ChEBI" id="CHEBI:29973"/>
        <dbReference type="ChEBI" id="CHEBI:82795"/>
        <dbReference type="EC" id="3.1.1.61"/>
    </reaction>
</comment>
<feature type="modified residue" description="4-aspartylphosphate" evidence="3 5">
    <location>
        <position position="59"/>
    </location>
</feature>
<comment type="subcellular location">
    <subcellularLocation>
        <location evidence="3">Cytoplasm</location>
    </subcellularLocation>
</comment>
<evidence type="ECO:0000256" key="5">
    <source>
        <dbReference type="PROSITE-ProRule" id="PRU00169"/>
    </source>
</evidence>
<dbReference type="GO" id="GO:0008984">
    <property type="term" value="F:protein-glutamate methylesterase activity"/>
    <property type="evidence" value="ECO:0007669"/>
    <property type="project" value="UniProtKB-UniRule"/>
</dbReference>
<proteinExistence type="inferred from homology"/>
<feature type="domain" description="Response regulatory" evidence="6">
    <location>
        <begin position="8"/>
        <end position="125"/>
    </location>
</feature>
<organism evidence="8 9">
    <name type="scientific">Alteribacter keqinensis</name>
    <dbReference type="NCBI Taxonomy" id="2483800"/>
    <lineage>
        <taxon>Bacteria</taxon>
        <taxon>Bacillati</taxon>
        <taxon>Bacillota</taxon>
        <taxon>Bacilli</taxon>
        <taxon>Bacillales</taxon>
        <taxon>Bacillaceae</taxon>
        <taxon>Alteribacter</taxon>
    </lineage>
</organism>
<name>A0A3M7TYS2_9BACI</name>
<dbReference type="SUPFAM" id="SSF52738">
    <property type="entry name" value="Methylesterase CheB, C-terminal domain"/>
    <property type="match status" value="1"/>
</dbReference>
<keyword evidence="9" id="KW-1185">Reference proteome</keyword>
<dbReference type="Proteomes" id="UP000278746">
    <property type="component" value="Unassembled WGS sequence"/>
</dbReference>
<dbReference type="InterPro" id="IPR011006">
    <property type="entry name" value="CheY-like_superfamily"/>
</dbReference>
<dbReference type="PROSITE" id="PS50122">
    <property type="entry name" value="CHEB"/>
    <property type="match status" value="1"/>
</dbReference>
<evidence type="ECO:0000259" key="7">
    <source>
        <dbReference type="PROSITE" id="PS50122"/>
    </source>
</evidence>